<keyword evidence="1" id="KW-1133">Transmembrane helix</keyword>
<keyword evidence="3" id="KW-1185">Reference proteome</keyword>
<evidence type="ECO:0000256" key="1">
    <source>
        <dbReference type="SAM" id="Phobius"/>
    </source>
</evidence>
<sequence length="354" mass="39710">MKSIILGLDKFLSTEYSYETRDLAFFRILYCLVICTGVSMATWMKDLPSFMFAPPISPAAIFTDFPPDYVYDFIKLGTLATSLLLLGGILPKSTSILLSFLLFGIRIFAYASGKINHDILVPLIPAVLAFSNWGNAFRIHTQTDLSEKKKLNDGLPVAIFAFLTAFWMATAGWQKITTDWLNLGYSVVQSDCFNNFNVTGRRSAVGQLALNCLRPWMWELLDWTTVVFELSGIFVVWKRSAFRYWLFVATFFHLGIDLVMLIPYAPAIIAYGVFVPWHQLVGKSRVFEKLQNHTVIIPAALVITFGLVKLVLPSIPFLNVSRLIVWSAPIIACCLVTQHSQKASASTDDIHVDG</sequence>
<feature type="transmembrane region" description="Helical" evidence="1">
    <location>
        <begin position="157"/>
        <end position="176"/>
    </location>
</feature>
<proteinExistence type="predicted"/>
<keyword evidence="1" id="KW-0472">Membrane</keyword>
<feature type="transmembrane region" description="Helical" evidence="1">
    <location>
        <begin position="220"/>
        <end position="237"/>
    </location>
</feature>
<dbReference type="EMBL" id="CP036267">
    <property type="protein sequence ID" value="QDT34666.1"/>
    <property type="molecule type" value="Genomic_DNA"/>
</dbReference>
<dbReference type="Proteomes" id="UP000315724">
    <property type="component" value="Chromosome"/>
</dbReference>
<gene>
    <name evidence="2" type="ORF">Mal48_39340</name>
</gene>
<feature type="transmembrane region" description="Helical" evidence="1">
    <location>
        <begin position="294"/>
        <end position="312"/>
    </location>
</feature>
<dbReference type="AlphaFoldDB" id="A0A517QSQ6"/>
<reference evidence="2 3" key="1">
    <citation type="submission" date="2019-02" db="EMBL/GenBank/DDBJ databases">
        <title>Deep-cultivation of Planctomycetes and their phenomic and genomic characterization uncovers novel biology.</title>
        <authorList>
            <person name="Wiegand S."/>
            <person name="Jogler M."/>
            <person name="Boedeker C."/>
            <person name="Pinto D."/>
            <person name="Vollmers J."/>
            <person name="Rivas-Marin E."/>
            <person name="Kohn T."/>
            <person name="Peeters S.H."/>
            <person name="Heuer A."/>
            <person name="Rast P."/>
            <person name="Oberbeckmann S."/>
            <person name="Bunk B."/>
            <person name="Jeske O."/>
            <person name="Meyerdierks A."/>
            <person name="Storesund J.E."/>
            <person name="Kallscheuer N."/>
            <person name="Luecker S."/>
            <person name="Lage O.M."/>
            <person name="Pohl T."/>
            <person name="Merkel B.J."/>
            <person name="Hornburger P."/>
            <person name="Mueller R.-W."/>
            <person name="Bruemmer F."/>
            <person name="Labrenz M."/>
            <person name="Spormann A.M."/>
            <person name="Op den Camp H."/>
            <person name="Overmann J."/>
            <person name="Amann R."/>
            <person name="Jetten M.S.M."/>
            <person name="Mascher T."/>
            <person name="Medema M.H."/>
            <person name="Devos D.P."/>
            <person name="Kaster A.-K."/>
            <person name="Ovreas L."/>
            <person name="Rohde M."/>
            <person name="Galperin M.Y."/>
            <person name="Jogler C."/>
        </authorList>
    </citation>
    <scope>NUCLEOTIDE SEQUENCE [LARGE SCALE GENOMIC DNA]</scope>
    <source>
        <strain evidence="2 3">Mal48</strain>
    </source>
</reference>
<protein>
    <recommendedName>
        <fullName evidence="4">HTTM domain-containing protein</fullName>
    </recommendedName>
</protein>
<name>A0A517QSQ6_9PLAN</name>
<dbReference type="KEGG" id="tpol:Mal48_39340"/>
<evidence type="ECO:0000313" key="2">
    <source>
        <dbReference type="EMBL" id="QDT34666.1"/>
    </source>
</evidence>
<evidence type="ECO:0000313" key="3">
    <source>
        <dbReference type="Proteomes" id="UP000315724"/>
    </source>
</evidence>
<organism evidence="2 3">
    <name type="scientific">Thalassoglobus polymorphus</name>
    <dbReference type="NCBI Taxonomy" id="2527994"/>
    <lineage>
        <taxon>Bacteria</taxon>
        <taxon>Pseudomonadati</taxon>
        <taxon>Planctomycetota</taxon>
        <taxon>Planctomycetia</taxon>
        <taxon>Planctomycetales</taxon>
        <taxon>Planctomycetaceae</taxon>
        <taxon>Thalassoglobus</taxon>
    </lineage>
</organism>
<feature type="transmembrane region" description="Helical" evidence="1">
    <location>
        <begin position="244"/>
        <end position="274"/>
    </location>
</feature>
<feature type="transmembrane region" description="Helical" evidence="1">
    <location>
        <begin position="24"/>
        <end position="44"/>
    </location>
</feature>
<accession>A0A517QSQ6</accession>
<evidence type="ECO:0008006" key="4">
    <source>
        <dbReference type="Google" id="ProtNLM"/>
    </source>
</evidence>
<keyword evidence="1" id="KW-0812">Transmembrane</keyword>